<gene>
    <name evidence="5" type="primary">ssuB_14</name>
    <name evidence="5" type="ORF">GALL_477790</name>
</gene>
<evidence type="ECO:0000256" key="1">
    <source>
        <dbReference type="ARBA" id="ARBA00022448"/>
    </source>
</evidence>
<evidence type="ECO:0000256" key="2">
    <source>
        <dbReference type="ARBA" id="ARBA00022741"/>
    </source>
</evidence>
<dbReference type="PROSITE" id="PS00211">
    <property type="entry name" value="ABC_TRANSPORTER_1"/>
    <property type="match status" value="1"/>
</dbReference>
<keyword evidence="5" id="KW-0378">Hydrolase</keyword>
<keyword evidence="2" id="KW-0547">Nucleotide-binding</keyword>
<dbReference type="InterPro" id="IPR027417">
    <property type="entry name" value="P-loop_NTPase"/>
</dbReference>
<accession>A0A1J5PS92</accession>
<dbReference type="EC" id="3.6.3.-" evidence="5"/>
<dbReference type="PANTHER" id="PTHR42788:SF13">
    <property type="entry name" value="ALIPHATIC SULFONATES IMPORT ATP-BINDING PROTEIN SSUB"/>
    <property type="match status" value="1"/>
</dbReference>
<dbReference type="PROSITE" id="PS50893">
    <property type="entry name" value="ABC_TRANSPORTER_2"/>
    <property type="match status" value="1"/>
</dbReference>
<name>A0A1J5PS92_9ZZZZ</name>
<dbReference type="AlphaFoldDB" id="A0A1J5PS92"/>
<feature type="domain" description="ABC transporter" evidence="4">
    <location>
        <begin position="22"/>
        <end position="236"/>
    </location>
</feature>
<dbReference type="GO" id="GO:0016887">
    <property type="term" value="F:ATP hydrolysis activity"/>
    <property type="evidence" value="ECO:0007669"/>
    <property type="project" value="InterPro"/>
</dbReference>
<dbReference type="InterPro" id="IPR003593">
    <property type="entry name" value="AAA+_ATPase"/>
</dbReference>
<dbReference type="EMBL" id="MLJW01004119">
    <property type="protein sequence ID" value="OIQ70607.1"/>
    <property type="molecule type" value="Genomic_DNA"/>
</dbReference>
<dbReference type="SMART" id="SM00382">
    <property type="entry name" value="AAA"/>
    <property type="match status" value="1"/>
</dbReference>
<evidence type="ECO:0000259" key="4">
    <source>
        <dbReference type="PROSITE" id="PS50893"/>
    </source>
</evidence>
<reference evidence="5" key="1">
    <citation type="submission" date="2016-10" db="EMBL/GenBank/DDBJ databases">
        <title>Sequence of Gallionella enrichment culture.</title>
        <authorList>
            <person name="Poehlein A."/>
            <person name="Muehling M."/>
            <person name="Daniel R."/>
        </authorList>
    </citation>
    <scope>NUCLEOTIDE SEQUENCE</scope>
</reference>
<keyword evidence="3 5" id="KW-0067">ATP-binding</keyword>
<dbReference type="InterPro" id="IPR003439">
    <property type="entry name" value="ABC_transporter-like_ATP-bd"/>
</dbReference>
<dbReference type="SUPFAM" id="SSF52540">
    <property type="entry name" value="P-loop containing nucleoside triphosphate hydrolases"/>
    <property type="match status" value="1"/>
</dbReference>
<dbReference type="InterPro" id="IPR017871">
    <property type="entry name" value="ABC_transporter-like_CS"/>
</dbReference>
<evidence type="ECO:0000313" key="5">
    <source>
        <dbReference type="EMBL" id="OIQ70607.1"/>
    </source>
</evidence>
<evidence type="ECO:0000256" key="3">
    <source>
        <dbReference type="ARBA" id="ARBA00022840"/>
    </source>
</evidence>
<sequence length="264" mass="27872">MTSFDRCAATGNPAESDPAVVLRFDHVSLIFAQDGGIRDLNFTVQRGEILGVTGQSGCGKTTLLRLACGLAKADTGRVAGNARRLGMVFQEPRLLPWLTALDNVRLVLPPQAASRAESALAEVGLAHAGDLHPAKLSGGMAQRVGIARALAIDPDLLLMDEPFANLDTFTRKDLLALVTRQAHERKLTTVFVSHDVRDIALICDQALVLRGRPGTIAGILDRPSPGGGRRRALLDFEQSILELIGGSGARSSIAPEIADSASGG</sequence>
<dbReference type="Gene3D" id="3.40.50.300">
    <property type="entry name" value="P-loop containing nucleotide triphosphate hydrolases"/>
    <property type="match status" value="1"/>
</dbReference>
<dbReference type="Pfam" id="PF00005">
    <property type="entry name" value="ABC_tran"/>
    <property type="match status" value="1"/>
</dbReference>
<dbReference type="PANTHER" id="PTHR42788">
    <property type="entry name" value="TAURINE IMPORT ATP-BINDING PROTEIN-RELATED"/>
    <property type="match status" value="1"/>
</dbReference>
<dbReference type="GO" id="GO:0005524">
    <property type="term" value="F:ATP binding"/>
    <property type="evidence" value="ECO:0007669"/>
    <property type="project" value="UniProtKB-KW"/>
</dbReference>
<comment type="caution">
    <text evidence="5">The sequence shown here is derived from an EMBL/GenBank/DDBJ whole genome shotgun (WGS) entry which is preliminary data.</text>
</comment>
<organism evidence="5">
    <name type="scientific">mine drainage metagenome</name>
    <dbReference type="NCBI Taxonomy" id="410659"/>
    <lineage>
        <taxon>unclassified sequences</taxon>
        <taxon>metagenomes</taxon>
        <taxon>ecological metagenomes</taxon>
    </lineage>
</organism>
<dbReference type="InterPro" id="IPR050166">
    <property type="entry name" value="ABC_transporter_ATP-bind"/>
</dbReference>
<keyword evidence="1" id="KW-0813">Transport</keyword>
<protein>
    <submittedName>
        <fullName evidence="5">Aliphatic sulfonates import ATP-binding protein SsuB</fullName>
        <ecNumber evidence="5">3.6.3.-</ecNumber>
    </submittedName>
</protein>
<proteinExistence type="predicted"/>